<keyword evidence="4" id="KW-0788">Thiol protease</keyword>
<dbReference type="GO" id="GO:0000338">
    <property type="term" value="P:protein deneddylation"/>
    <property type="evidence" value="ECO:0007669"/>
    <property type="project" value="TreeGrafter"/>
</dbReference>
<dbReference type="AlphaFoldDB" id="A0A4U5LTK3"/>
<dbReference type="SUPFAM" id="SSF54001">
    <property type="entry name" value="Cysteine proteinases"/>
    <property type="match status" value="1"/>
</dbReference>
<evidence type="ECO:0000256" key="2">
    <source>
        <dbReference type="ARBA" id="ARBA00022670"/>
    </source>
</evidence>
<dbReference type="PROSITE" id="PS50600">
    <property type="entry name" value="ULP_PROTEASE"/>
    <property type="match status" value="1"/>
</dbReference>
<evidence type="ECO:0000256" key="4">
    <source>
        <dbReference type="ARBA" id="ARBA00022807"/>
    </source>
</evidence>
<dbReference type="GO" id="GO:0008234">
    <property type="term" value="F:cysteine-type peptidase activity"/>
    <property type="evidence" value="ECO:0007669"/>
    <property type="project" value="UniProtKB-KW"/>
</dbReference>
<organism evidence="6 7">
    <name type="scientific">Steinernema carpocapsae</name>
    <name type="common">Entomopathogenic nematode</name>
    <dbReference type="NCBI Taxonomy" id="34508"/>
    <lineage>
        <taxon>Eukaryota</taxon>
        <taxon>Metazoa</taxon>
        <taxon>Ecdysozoa</taxon>
        <taxon>Nematoda</taxon>
        <taxon>Chromadorea</taxon>
        <taxon>Rhabditida</taxon>
        <taxon>Tylenchina</taxon>
        <taxon>Panagrolaimomorpha</taxon>
        <taxon>Strongyloidoidea</taxon>
        <taxon>Steinernematidae</taxon>
        <taxon>Steinernema</taxon>
    </lineage>
</organism>
<protein>
    <recommendedName>
        <fullName evidence="5">Ubiquitin-like protease family profile domain-containing protein</fullName>
    </recommendedName>
</protein>
<reference evidence="6 7" key="1">
    <citation type="journal article" date="2015" name="Genome Biol.">
        <title>Comparative genomics of Steinernema reveals deeply conserved gene regulatory networks.</title>
        <authorList>
            <person name="Dillman A.R."/>
            <person name="Macchietto M."/>
            <person name="Porter C.F."/>
            <person name="Rogers A."/>
            <person name="Williams B."/>
            <person name="Antoshechkin I."/>
            <person name="Lee M.M."/>
            <person name="Goodwin Z."/>
            <person name="Lu X."/>
            <person name="Lewis E.E."/>
            <person name="Goodrich-Blair H."/>
            <person name="Stock S.P."/>
            <person name="Adams B.J."/>
            <person name="Sternberg P.W."/>
            <person name="Mortazavi A."/>
        </authorList>
    </citation>
    <scope>NUCLEOTIDE SEQUENCE [LARGE SCALE GENOMIC DNA]</scope>
    <source>
        <strain evidence="6 7">ALL</strain>
    </source>
</reference>
<keyword evidence="2" id="KW-0645">Protease</keyword>
<keyword evidence="3" id="KW-0378">Hydrolase</keyword>
<evidence type="ECO:0000313" key="7">
    <source>
        <dbReference type="Proteomes" id="UP000298663"/>
    </source>
</evidence>
<feature type="domain" description="Ubiquitin-like protease family profile" evidence="5">
    <location>
        <begin position="17"/>
        <end position="185"/>
    </location>
</feature>
<dbReference type="PANTHER" id="PTHR46468">
    <property type="entry name" value="SENTRIN-SPECIFIC PROTEASE 8"/>
    <property type="match status" value="1"/>
</dbReference>
<dbReference type="PANTHER" id="PTHR46468:SF1">
    <property type="entry name" value="SENTRIN-SPECIFIC PROTEASE 8"/>
    <property type="match status" value="1"/>
</dbReference>
<dbReference type="GO" id="GO:0019784">
    <property type="term" value="F:deNEDDylase activity"/>
    <property type="evidence" value="ECO:0007669"/>
    <property type="project" value="InterPro"/>
</dbReference>
<evidence type="ECO:0000256" key="3">
    <source>
        <dbReference type="ARBA" id="ARBA00022801"/>
    </source>
</evidence>
<dbReference type="InterPro" id="IPR044613">
    <property type="entry name" value="Nep1/2-like"/>
</dbReference>
<evidence type="ECO:0000256" key="1">
    <source>
        <dbReference type="ARBA" id="ARBA00005234"/>
    </source>
</evidence>
<sequence>MTAASTSDPHICSVGEANIYASDLASLEKGKWLTDAILDFAKEFFLESLDSTTKDKICIVSPVFCQMLRFCSTSSAIVSLCSDFGLFRSKWVLFLLNNSFDSERAYSGTHWSLLLFSPRESAFHIFDSTNGDYSSRLAASQVLWIAEAVGPVLGARGDNLSMAAASKQQNSSDCGMYTIEHMGAIIEAVKLGSPDAKLDHMTPAYILQRRKEWKEIILRHART</sequence>
<comment type="caution">
    <text evidence="6">The sequence shown here is derived from an EMBL/GenBank/DDBJ whole genome shotgun (WGS) entry which is preliminary data.</text>
</comment>
<gene>
    <name evidence="6" type="ORF">L596_029079</name>
</gene>
<proteinExistence type="inferred from homology"/>
<dbReference type="STRING" id="34508.A0A4U5LTK3"/>
<dbReference type="InterPro" id="IPR003653">
    <property type="entry name" value="Peptidase_C48_C"/>
</dbReference>
<name>A0A4U5LTK3_STECR</name>
<reference evidence="6 7" key="2">
    <citation type="journal article" date="2019" name="G3 (Bethesda)">
        <title>Hybrid Assembly of the Genome of the Entomopathogenic Nematode Steinernema carpocapsae Identifies the X-Chromosome.</title>
        <authorList>
            <person name="Serra L."/>
            <person name="Macchietto M."/>
            <person name="Macias-Munoz A."/>
            <person name="McGill C.J."/>
            <person name="Rodriguez I.M."/>
            <person name="Rodriguez B."/>
            <person name="Murad R."/>
            <person name="Mortazavi A."/>
        </authorList>
    </citation>
    <scope>NUCLEOTIDE SEQUENCE [LARGE SCALE GENOMIC DNA]</scope>
    <source>
        <strain evidence="6 7">ALL</strain>
    </source>
</reference>
<evidence type="ECO:0000259" key="5">
    <source>
        <dbReference type="PROSITE" id="PS50600"/>
    </source>
</evidence>
<comment type="similarity">
    <text evidence="1">Belongs to the peptidase C48 family.</text>
</comment>
<dbReference type="EMBL" id="AZBU02000012">
    <property type="protein sequence ID" value="TKR59404.1"/>
    <property type="molecule type" value="Genomic_DNA"/>
</dbReference>
<dbReference type="Proteomes" id="UP000298663">
    <property type="component" value="Unassembled WGS sequence"/>
</dbReference>
<evidence type="ECO:0000313" key="6">
    <source>
        <dbReference type="EMBL" id="TKR59404.1"/>
    </source>
</evidence>
<dbReference type="Gene3D" id="3.40.395.10">
    <property type="entry name" value="Adenoviral Proteinase, Chain A"/>
    <property type="match status" value="1"/>
</dbReference>
<dbReference type="InterPro" id="IPR038765">
    <property type="entry name" value="Papain-like_cys_pep_sf"/>
</dbReference>
<dbReference type="GO" id="GO:0006508">
    <property type="term" value="P:proteolysis"/>
    <property type="evidence" value="ECO:0007669"/>
    <property type="project" value="UniProtKB-KW"/>
</dbReference>
<accession>A0A4U5LTK3</accession>
<keyword evidence="7" id="KW-1185">Reference proteome</keyword>
<dbReference type="OrthoDB" id="5065855at2759"/>